<evidence type="ECO:0000313" key="3">
    <source>
        <dbReference type="Proteomes" id="UP000499080"/>
    </source>
</evidence>
<dbReference type="Proteomes" id="UP000499080">
    <property type="component" value="Unassembled WGS sequence"/>
</dbReference>
<comment type="caution">
    <text evidence="2">The sequence shown here is derived from an EMBL/GenBank/DDBJ whole genome shotgun (WGS) entry which is preliminary data.</text>
</comment>
<feature type="compositionally biased region" description="Basic and acidic residues" evidence="1">
    <location>
        <begin position="81"/>
        <end position="92"/>
    </location>
</feature>
<organism evidence="2 3">
    <name type="scientific">Araneus ventricosus</name>
    <name type="common">Orbweaver spider</name>
    <name type="synonym">Epeira ventricosa</name>
    <dbReference type="NCBI Taxonomy" id="182803"/>
    <lineage>
        <taxon>Eukaryota</taxon>
        <taxon>Metazoa</taxon>
        <taxon>Ecdysozoa</taxon>
        <taxon>Arthropoda</taxon>
        <taxon>Chelicerata</taxon>
        <taxon>Arachnida</taxon>
        <taxon>Araneae</taxon>
        <taxon>Araneomorphae</taxon>
        <taxon>Entelegynae</taxon>
        <taxon>Araneoidea</taxon>
        <taxon>Araneidae</taxon>
        <taxon>Araneus</taxon>
    </lineage>
</organism>
<reference evidence="2 3" key="1">
    <citation type="journal article" date="2019" name="Sci. Rep.">
        <title>Orb-weaving spider Araneus ventricosus genome elucidates the spidroin gene catalogue.</title>
        <authorList>
            <person name="Kono N."/>
            <person name="Nakamura H."/>
            <person name="Ohtoshi R."/>
            <person name="Moran D.A.P."/>
            <person name="Shinohara A."/>
            <person name="Yoshida Y."/>
            <person name="Fujiwara M."/>
            <person name="Mori M."/>
            <person name="Tomita M."/>
            <person name="Arakawa K."/>
        </authorList>
    </citation>
    <scope>NUCLEOTIDE SEQUENCE [LARGE SCALE GENOMIC DNA]</scope>
</reference>
<feature type="compositionally biased region" description="Polar residues" evidence="1">
    <location>
        <begin position="39"/>
        <end position="49"/>
    </location>
</feature>
<feature type="region of interest" description="Disordered" evidence="1">
    <location>
        <begin position="1"/>
        <end position="97"/>
    </location>
</feature>
<dbReference type="AlphaFoldDB" id="A0A4Y2S3H1"/>
<keyword evidence="3" id="KW-1185">Reference proteome</keyword>
<evidence type="ECO:0000256" key="1">
    <source>
        <dbReference type="SAM" id="MobiDB-lite"/>
    </source>
</evidence>
<name>A0A4Y2S3H1_ARAVE</name>
<sequence length="185" mass="20535">MCERSSSCVALENIPNQSVAEREGRWFTSNEDQRPVPLESQQGLPQQRAPTICHSQGDVPGPNPKSSRDTEHIGVGNLDPTESHLQGDESDRINSNMIGETDDVDVEGLDGTMTRVTEMHNLPRTQDETNTPQTESIAESGRHIFFDVPHTSPKKTSQQASNLSTNSNLMTLTTRSGRVYYKNRN</sequence>
<feature type="compositionally biased region" description="Polar residues" evidence="1">
    <location>
        <begin position="1"/>
        <end position="19"/>
    </location>
</feature>
<accession>A0A4Y2S3H1</accession>
<dbReference type="EMBL" id="BGPR01019458">
    <property type="protein sequence ID" value="GBN81989.1"/>
    <property type="molecule type" value="Genomic_DNA"/>
</dbReference>
<proteinExistence type="predicted"/>
<gene>
    <name evidence="2" type="ORF">AVEN_217835_1</name>
</gene>
<protein>
    <submittedName>
        <fullName evidence="2">Uncharacterized protein</fullName>
    </submittedName>
</protein>
<evidence type="ECO:0000313" key="2">
    <source>
        <dbReference type="EMBL" id="GBN81989.1"/>
    </source>
</evidence>